<dbReference type="GO" id="GO:0050660">
    <property type="term" value="F:flavin adenine dinucleotide binding"/>
    <property type="evidence" value="ECO:0007669"/>
    <property type="project" value="InterPro"/>
</dbReference>
<accession>S6W562</accession>
<protein>
    <submittedName>
        <fullName evidence="1">Acyl-CoA dehydrogenase family protein</fullName>
    </submittedName>
</protein>
<dbReference type="AlphaFoldDB" id="S6W562"/>
<dbReference type="Proteomes" id="UP000015729">
    <property type="component" value="Unassembled WGS sequence"/>
</dbReference>
<dbReference type="EMBL" id="AOKG01000617">
    <property type="protein sequence ID" value="EPN59000.1"/>
    <property type="molecule type" value="Genomic_DNA"/>
</dbReference>
<evidence type="ECO:0000313" key="2">
    <source>
        <dbReference type="Proteomes" id="UP000015729"/>
    </source>
</evidence>
<name>S6W562_PSESF</name>
<dbReference type="GO" id="GO:0016627">
    <property type="term" value="F:oxidoreductase activity, acting on the CH-CH group of donors"/>
    <property type="evidence" value="ECO:0007669"/>
    <property type="project" value="InterPro"/>
</dbReference>
<gene>
    <name evidence="1" type="ORF">A244_09520</name>
</gene>
<evidence type="ECO:0000313" key="1">
    <source>
        <dbReference type="EMBL" id="EPN59000.1"/>
    </source>
</evidence>
<organism evidence="1 2">
    <name type="scientific">Pseudomonas syringae pv. actinidiae ICMP 18807</name>
    <dbReference type="NCBI Taxonomy" id="1194404"/>
    <lineage>
        <taxon>Bacteria</taxon>
        <taxon>Pseudomonadati</taxon>
        <taxon>Pseudomonadota</taxon>
        <taxon>Gammaproteobacteria</taxon>
        <taxon>Pseudomonadales</taxon>
        <taxon>Pseudomonadaceae</taxon>
        <taxon>Pseudomonas</taxon>
        <taxon>Pseudomonas syringae</taxon>
    </lineage>
</organism>
<dbReference type="Gene3D" id="1.10.540.10">
    <property type="entry name" value="Acyl-CoA dehydrogenase/oxidase, N-terminal domain"/>
    <property type="match status" value="1"/>
</dbReference>
<proteinExistence type="predicted"/>
<comment type="caution">
    <text evidence="1">The sequence shown here is derived from an EMBL/GenBank/DDBJ whole genome shotgun (WGS) entry which is preliminary data.</text>
</comment>
<dbReference type="InterPro" id="IPR009100">
    <property type="entry name" value="AcylCoA_DH/oxidase_NM_dom_sf"/>
</dbReference>
<sequence length="65" mass="6963">MQNDAEAIAAAHRLAASARLNAATRDQQRNLPWAEIEHFTRSGLGSISIPRAYGGPQVSFATVAE</sequence>
<dbReference type="SUPFAM" id="SSF56645">
    <property type="entry name" value="Acyl-CoA dehydrogenase NM domain-like"/>
    <property type="match status" value="1"/>
</dbReference>
<reference evidence="1 2" key="1">
    <citation type="journal article" date="2013" name="PLoS Pathog.">
        <title>Genomic analysis of the Kiwifruit pathogen Pseudomonas syringae pv. actinidiae provides insight into the origins of an emergent plant disease.</title>
        <authorList>
            <person name="McCann H.C."/>
            <person name="Rikkerink E.H."/>
            <person name="Bertels F."/>
            <person name="Fiers M."/>
            <person name="Lu A."/>
            <person name="Rees-George J."/>
            <person name="Andersen M.T."/>
            <person name="Gleave A.P."/>
            <person name="Haubold B."/>
            <person name="Wohlers M.W."/>
            <person name="Guttman D.S."/>
            <person name="Wang P.W."/>
            <person name="Straub C."/>
            <person name="Vanneste J.L."/>
            <person name="Rainey P.B."/>
            <person name="Templeton M.D."/>
        </authorList>
    </citation>
    <scope>NUCLEOTIDE SEQUENCE [LARGE SCALE GENOMIC DNA]</scope>
    <source>
        <strain evidence="1 2">ICMP 18807</strain>
    </source>
</reference>
<dbReference type="InterPro" id="IPR037069">
    <property type="entry name" value="AcylCoA_DH/ox_N_sf"/>
</dbReference>
<feature type="non-terminal residue" evidence="1">
    <location>
        <position position="65"/>
    </location>
</feature>